<dbReference type="WBParaSite" id="EN70_452">
    <property type="protein sequence ID" value="EN70_452"/>
    <property type="gene ID" value="EN70_452"/>
</dbReference>
<dbReference type="Gene3D" id="2.60.40.10">
    <property type="entry name" value="Immunoglobulins"/>
    <property type="match status" value="1"/>
</dbReference>
<feature type="compositionally biased region" description="Polar residues" evidence="1">
    <location>
        <begin position="150"/>
        <end position="161"/>
    </location>
</feature>
<evidence type="ECO:0000313" key="3">
    <source>
        <dbReference type="Proteomes" id="UP000095285"/>
    </source>
</evidence>
<accession>A0A1I7VNM7</accession>
<keyword evidence="3" id="KW-1185">Reference proteome</keyword>
<feature type="domain" description="MSP" evidence="2">
    <location>
        <begin position="206"/>
        <end position="271"/>
    </location>
</feature>
<dbReference type="SUPFAM" id="SSF49354">
    <property type="entry name" value="PapD-like"/>
    <property type="match status" value="1"/>
</dbReference>
<dbReference type="InterPro" id="IPR013783">
    <property type="entry name" value="Ig-like_fold"/>
</dbReference>
<dbReference type="InterPro" id="IPR008962">
    <property type="entry name" value="PapD-like_sf"/>
</dbReference>
<reference evidence="4" key="2">
    <citation type="submission" date="2016-11" db="UniProtKB">
        <authorList>
            <consortium name="WormBaseParasite"/>
        </authorList>
    </citation>
    <scope>IDENTIFICATION</scope>
</reference>
<proteinExistence type="predicted"/>
<dbReference type="PROSITE" id="PS50202">
    <property type="entry name" value="MSP"/>
    <property type="match status" value="1"/>
</dbReference>
<sequence length="271" mass="30219">MSVSTSAYKKELQQFKDVIVKDLLLQLLALMVLATATTASPSSREESVDVESPRCKLLPLRRSSHMWKQFESVPLDNTLSGSPRRLSQMKQHAREWIANKQSRCRRTSEDITFDTVGCGGTMLDNLKTIPKENCTATGLSITRLNPTTIHSTATQSCPSKTTRSRRLAEDERTETAEQSLTLTGRTFNENHQLTDCMENPASNIEGLVSYPSSQVMIWSCHTGPVILAFTNNYKKPVVWALKTNAIRRLAAFPTTGIIPPSETVQVNRTFS</sequence>
<dbReference type="AlphaFoldDB" id="A0A1I7VNM7"/>
<dbReference type="InterPro" id="IPR000535">
    <property type="entry name" value="MSP_dom"/>
</dbReference>
<organism evidence="3 4">
    <name type="scientific">Loa loa</name>
    <name type="common">Eye worm</name>
    <name type="synonym">Filaria loa</name>
    <dbReference type="NCBI Taxonomy" id="7209"/>
    <lineage>
        <taxon>Eukaryota</taxon>
        <taxon>Metazoa</taxon>
        <taxon>Ecdysozoa</taxon>
        <taxon>Nematoda</taxon>
        <taxon>Chromadorea</taxon>
        <taxon>Rhabditida</taxon>
        <taxon>Spirurina</taxon>
        <taxon>Spiruromorpha</taxon>
        <taxon>Filarioidea</taxon>
        <taxon>Onchocercidae</taxon>
        <taxon>Loa</taxon>
    </lineage>
</organism>
<reference evidence="3" key="1">
    <citation type="submission" date="2012-04" db="EMBL/GenBank/DDBJ databases">
        <title>The Genome Sequence of Loa loa.</title>
        <authorList>
            <consortium name="The Broad Institute Genome Sequencing Platform"/>
            <consortium name="Broad Institute Genome Sequencing Center for Infectious Disease"/>
            <person name="Nutman T.B."/>
            <person name="Fink D.L."/>
            <person name="Russ C."/>
            <person name="Young S."/>
            <person name="Zeng Q."/>
            <person name="Gargeya S."/>
            <person name="Alvarado L."/>
            <person name="Berlin A."/>
            <person name="Chapman S.B."/>
            <person name="Chen Z."/>
            <person name="Freedman E."/>
            <person name="Gellesch M."/>
            <person name="Goldberg J."/>
            <person name="Griggs A."/>
            <person name="Gujja S."/>
            <person name="Heilman E.R."/>
            <person name="Heiman D."/>
            <person name="Howarth C."/>
            <person name="Mehta T."/>
            <person name="Neiman D."/>
            <person name="Pearson M."/>
            <person name="Roberts A."/>
            <person name="Saif S."/>
            <person name="Shea T."/>
            <person name="Shenoy N."/>
            <person name="Sisk P."/>
            <person name="Stolte C."/>
            <person name="Sykes S."/>
            <person name="White J."/>
            <person name="Yandava C."/>
            <person name="Haas B."/>
            <person name="Henn M.R."/>
            <person name="Nusbaum C."/>
            <person name="Birren B."/>
        </authorList>
    </citation>
    <scope>NUCLEOTIDE SEQUENCE [LARGE SCALE GENOMIC DNA]</scope>
</reference>
<name>A0A1I7VNM7_LOALO</name>
<feature type="region of interest" description="Disordered" evidence="1">
    <location>
        <begin position="150"/>
        <end position="174"/>
    </location>
</feature>
<evidence type="ECO:0000256" key="1">
    <source>
        <dbReference type="SAM" id="MobiDB-lite"/>
    </source>
</evidence>
<dbReference type="Proteomes" id="UP000095285">
    <property type="component" value="Unassembled WGS sequence"/>
</dbReference>
<evidence type="ECO:0000259" key="2">
    <source>
        <dbReference type="PROSITE" id="PS50202"/>
    </source>
</evidence>
<evidence type="ECO:0000313" key="4">
    <source>
        <dbReference type="WBParaSite" id="EN70_452"/>
    </source>
</evidence>
<protein>
    <submittedName>
        <fullName evidence="4">MSP domain-containing protein</fullName>
    </submittedName>
</protein>